<protein>
    <submittedName>
        <fullName evidence="1">Uncharacterized protein</fullName>
    </submittedName>
</protein>
<evidence type="ECO:0000313" key="1">
    <source>
        <dbReference type="EMBL" id="TGO85359.1"/>
    </source>
</evidence>
<proteinExistence type="predicted"/>
<dbReference type="Proteomes" id="UP000297280">
    <property type="component" value="Unassembled WGS sequence"/>
</dbReference>
<keyword evidence="2" id="KW-1185">Reference proteome</keyword>
<dbReference type="AlphaFoldDB" id="A0A4Z1KS72"/>
<evidence type="ECO:0000313" key="2">
    <source>
        <dbReference type="Proteomes" id="UP000297280"/>
    </source>
</evidence>
<dbReference type="EMBL" id="PQXO01000403">
    <property type="protein sequence ID" value="TGO85359.1"/>
    <property type="molecule type" value="Genomic_DNA"/>
</dbReference>
<sequence>MPSTFTEPIALWLRTNNGTNFLRAQISTGFIFPLACASMEDIRVAKDWHDDAVNHEAKVKEQKFCASRPHGGPESEQSY</sequence>
<gene>
    <name evidence="1" type="ORF">BPOR_0404g00070</name>
</gene>
<organism evidence="1 2">
    <name type="scientific">Botrytis porri</name>
    <dbReference type="NCBI Taxonomy" id="87229"/>
    <lineage>
        <taxon>Eukaryota</taxon>
        <taxon>Fungi</taxon>
        <taxon>Dikarya</taxon>
        <taxon>Ascomycota</taxon>
        <taxon>Pezizomycotina</taxon>
        <taxon>Leotiomycetes</taxon>
        <taxon>Helotiales</taxon>
        <taxon>Sclerotiniaceae</taxon>
        <taxon>Botrytis</taxon>
    </lineage>
</organism>
<accession>A0A4Z1KS72</accession>
<comment type="caution">
    <text evidence="1">The sequence shown here is derived from an EMBL/GenBank/DDBJ whole genome shotgun (WGS) entry which is preliminary data.</text>
</comment>
<name>A0A4Z1KS72_9HELO</name>
<reference evidence="1 2" key="1">
    <citation type="submission" date="2017-12" db="EMBL/GenBank/DDBJ databases">
        <title>Comparative genomics of Botrytis spp.</title>
        <authorList>
            <person name="Valero-Jimenez C.A."/>
            <person name="Tapia P."/>
            <person name="Veloso J."/>
            <person name="Silva-Moreno E."/>
            <person name="Staats M."/>
            <person name="Valdes J.H."/>
            <person name="Van Kan J.A.L."/>
        </authorList>
    </citation>
    <scope>NUCLEOTIDE SEQUENCE [LARGE SCALE GENOMIC DNA]</scope>
    <source>
        <strain evidence="1 2">MUCL3349</strain>
    </source>
</reference>